<organism evidence="6">
    <name type="scientific">Amphimedon queenslandica</name>
    <name type="common">Sponge</name>
    <dbReference type="NCBI Taxonomy" id="400682"/>
    <lineage>
        <taxon>Eukaryota</taxon>
        <taxon>Metazoa</taxon>
        <taxon>Porifera</taxon>
        <taxon>Demospongiae</taxon>
        <taxon>Heteroscleromorpha</taxon>
        <taxon>Haplosclerida</taxon>
        <taxon>Niphatidae</taxon>
        <taxon>Amphimedon</taxon>
    </lineage>
</organism>
<feature type="transmembrane region" description="Helical" evidence="5">
    <location>
        <begin position="50"/>
        <end position="70"/>
    </location>
</feature>
<dbReference type="InterPro" id="IPR005178">
    <property type="entry name" value="Ostalpha/TMEM184C"/>
</dbReference>
<dbReference type="AlphaFoldDB" id="A0A1X7UGI8"/>
<accession>A0A1X7UGI8</accession>
<reference evidence="6" key="1">
    <citation type="submission" date="2017-05" db="UniProtKB">
        <authorList>
            <consortium name="EnsemblMetazoa"/>
        </authorList>
    </citation>
    <scope>IDENTIFICATION</scope>
</reference>
<name>A0A1X7UGI8_AMPQE</name>
<dbReference type="OrthoDB" id="5348404at2759"/>
<dbReference type="InParanoid" id="A0A1X7UGI8"/>
<sequence>MHVRNLLPSSCDFNSITLFCNRQAVIIAGYFKEALDNYGFKDVAVSMQDFLICIEMLAFAIAFCFFFSHKPYIDRAAAQVPCLIISTGMLVSTLVSR</sequence>
<evidence type="ECO:0000256" key="1">
    <source>
        <dbReference type="ARBA" id="ARBA00004141"/>
    </source>
</evidence>
<evidence type="ECO:0000256" key="3">
    <source>
        <dbReference type="ARBA" id="ARBA00022989"/>
    </source>
</evidence>
<evidence type="ECO:0000256" key="2">
    <source>
        <dbReference type="ARBA" id="ARBA00022692"/>
    </source>
</evidence>
<evidence type="ECO:0000313" key="6">
    <source>
        <dbReference type="EnsemblMetazoa" id="Aqu2.1.26760_001"/>
    </source>
</evidence>
<keyword evidence="3 5" id="KW-1133">Transmembrane helix</keyword>
<dbReference type="GO" id="GO:0016020">
    <property type="term" value="C:membrane"/>
    <property type="evidence" value="ECO:0007669"/>
    <property type="project" value="UniProtKB-SubCell"/>
</dbReference>
<protein>
    <submittedName>
        <fullName evidence="6">Uncharacterized protein</fullName>
    </submittedName>
</protein>
<proteinExistence type="predicted"/>
<evidence type="ECO:0000256" key="4">
    <source>
        <dbReference type="ARBA" id="ARBA00023136"/>
    </source>
</evidence>
<keyword evidence="4 5" id="KW-0472">Membrane</keyword>
<dbReference type="EnsemblMetazoa" id="Aqu2.1.26760_001">
    <property type="protein sequence ID" value="Aqu2.1.26760_001"/>
    <property type="gene ID" value="Aqu2.1.26760"/>
</dbReference>
<evidence type="ECO:0000256" key="5">
    <source>
        <dbReference type="SAM" id="Phobius"/>
    </source>
</evidence>
<keyword evidence="2 5" id="KW-0812">Transmembrane</keyword>
<comment type="subcellular location">
    <subcellularLocation>
        <location evidence="1">Membrane</location>
        <topology evidence="1">Multi-pass membrane protein</topology>
    </subcellularLocation>
</comment>
<dbReference type="Pfam" id="PF03619">
    <property type="entry name" value="Solute_trans_a"/>
    <property type="match status" value="1"/>
</dbReference>